<proteinExistence type="predicted"/>
<reference evidence="1" key="2">
    <citation type="journal article" date="2022" name="Proc. Natl. Acad. Sci. U.S.A.">
        <title>Diploid-dominant life cycles characterize the early evolution of Fungi.</title>
        <authorList>
            <person name="Amses K.R."/>
            <person name="Simmons D.R."/>
            <person name="Longcore J.E."/>
            <person name="Mondo S.J."/>
            <person name="Seto K."/>
            <person name="Jeronimo G.H."/>
            <person name="Bonds A.E."/>
            <person name="Quandt C.A."/>
            <person name="Davis W.J."/>
            <person name="Chang Y."/>
            <person name="Federici B.A."/>
            <person name="Kuo A."/>
            <person name="LaButti K."/>
            <person name="Pangilinan J."/>
            <person name="Andreopoulos W."/>
            <person name="Tritt A."/>
            <person name="Riley R."/>
            <person name="Hundley H."/>
            <person name="Johnson J."/>
            <person name="Lipzen A."/>
            <person name="Barry K."/>
            <person name="Lang B.F."/>
            <person name="Cuomo C.A."/>
            <person name="Buchler N.E."/>
            <person name="Grigoriev I.V."/>
            <person name="Spatafora J.W."/>
            <person name="Stajich J.E."/>
            <person name="James T.Y."/>
        </authorList>
    </citation>
    <scope>NUCLEOTIDE SEQUENCE</scope>
    <source>
        <strain evidence="1">AG</strain>
    </source>
</reference>
<gene>
    <name evidence="1" type="ORF">K450DRAFT_260099</name>
</gene>
<reference evidence="1" key="1">
    <citation type="submission" date="2021-06" db="EMBL/GenBank/DDBJ databases">
        <authorList>
            <consortium name="DOE Joint Genome Institute"/>
            <person name="Mondo S.J."/>
            <person name="Amses K.R."/>
            <person name="Simmons D.R."/>
            <person name="Longcore J.E."/>
            <person name="Seto K."/>
            <person name="Alves G.H."/>
            <person name="Bonds A.E."/>
            <person name="Quandt C.A."/>
            <person name="Davis W.J."/>
            <person name="Chang Y."/>
            <person name="Letcher P.M."/>
            <person name="Powell M.J."/>
            <person name="Kuo A."/>
            <person name="Labutti K."/>
            <person name="Pangilinan J."/>
            <person name="Andreopoulos W."/>
            <person name="Tritt A."/>
            <person name="Riley R."/>
            <person name="Hundley H."/>
            <person name="Johnson J."/>
            <person name="Lipzen A."/>
            <person name="Barry K."/>
            <person name="Berbee M.L."/>
            <person name="Buchler N.E."/>
            <person name="Grigoriev I.V."/>
            <person name="Spatafora J.W."/>
            <person name="Stajich J.E."/>
            <person name="James T.Y."/>
        </authorList>
    </citation>
    <scope>NUCLEOTIDE SEQUENCE</scope>
    <source>
        <strain evidence="1">AG</strain>
    </source>
</reference>
<organism evidence="1 2">
    <name type="scientific">Umbelopsis ramanniana AG</name>
    <dbReference type="NCBI Taxonomy" id="1314678"/>
    <lineage>
        <taxon>Eukaryota</taxon>
        <taxon>Fungi</taxon>
        <taxon>Fungi incertae sedis</taxon>
        <taxon>Mucoromycota</taxon>
        <taxon>Mucoromycotina</taxon>
        <taxon>Umbelopsidomycetes</taxon>
        <taxon>Umbelopsidales</taxon>
        <taxon>Umbelopsidaceae</taxon>
        <taxon>Umbelopsis</taxon>
    </lineage>
</organism>
<comment type="caution">
    <text evidence="1">The sequence shown here is derived from an EMBL/GenBank/DDBJ whole genome shotgun (WGS) entry which is preliminary data.</text>
</comment>
<dbReference type="AlphaFoldDB" id="A0AAD5E3P0"/>
<dbReference type="RefSeq" id="XP_051440769.1">
    <property type="nucleotide sequence ID" value="XM_051592104.1"/>
</dbReference>
<protein>
    <submittedName>
        <fullName evidence="1">Uncharacterized protein</fullName>
    </submittedName>
</protein>
<accession>A0AAD5E3P0</accession>
<sequence>MAGIKTQILSSHSRLPPIKPVAATGPAIERPIYQEQDVPKVFAWGSGNVGNRKGSPPMPNKGLSKYVAQFCHVVKVPEFRTSITCPCDNRTVEHHVSRHSMVCEHFKRKKW</sequence>
<name>A0AAD5E3P0_UMBRA</name>
<evidence type="ECO:0000313" key="2">
    <source>
        <dbReference type="Proteomes" id="UP001206595"/>
    </source>
</evidence>
<dbReference type="GeneID" id="75917447"/>
<dbReference type="Proteomes" id="UP001206595">
    <property type="component" value="Unassembled WGS sequence"/>
</dbReference>
<keyword evidence="2" id="KW-1185">Reference proteome</keyword>
<dbReference type="EMBL" id="MU620970">
    <property type="protein sequence ID" value="KAI8575765.1"/>
    <property type="molecule type" value="Genomic_DNA"/>
</dbReference>
<evidence type="ECO:0000313" key="1">
    <source>
        <dbReference type="EMBL" id="KAI8575765.1"/>
    </source>
</evidence>